<protein>
    <recommendedName>
        <fullName evidence="2">Transglutaminase-like domain-containing protein</fullName>
    </recommendedName>
</protein>
<feature type="signal peptide" evidence="1">
    <location>
        <begin position="1"/>
        <end position="19"/>
    </location>
</feature>
<dbReference type="InterPro" id="IPR002931">
    <property type="entry name" value="Transglutaminase-like"/>
</dbReference>
<sequence length="650" mass="75552">MKKITLLLVLSLLSNTLTAQKSKSTKLGQTTLDELKMTVYDKDSTATAVVLYEHANRYPDRENDEIPRTDYYFRIKILDKSSFDLANITVNLYKKQKIENISAITYNITEKGTMNTTYLSDKDIFTTKERDTWTVKKFTLPNIKEGSIIEYKYSVLSPYLGINDWYFQSDIPKVKSEFDASILGNYTYNIRIIGYLKLDKDEPSVDKKCVIIDGLGEGACAIYSYGMNNIPAFKEEDYMLSKKNYISRISFDLKSNTGYDGVTTDLTTTWKKADKALQSHFFNNQTSKKSFFKKYIPEEILTTENTLERAKKVYRFISNHFTWNDNYWTNEDAKVKNAFQEKTGDVGEINISLYNSLKAANIDANLVVLSTRNNGVPTKLFPVIYDYNYVIVQAVIDGKYYYLDATEKYIPFGQVPVRTLNGEARVINYKDKSFWVTLKPKNQSAINISAKLTLDEEGAFLGYLRIRRDGYFASKQRKKISLKSEENYLEDFEAKNENIEIEDYKVKNLDALDKSLEEDFTIRLEMNESLGNKIRINPFLFNRIKQNPFQLKDRYYPVDFGYSRRDNYYLTLEIPTDYKIIKLPKDKAISLPNNGGNFIVKTIQKGNNINILTRLNIAKKYYSVNDYYALKEFYKQIIISESDYIILEKK</sequence>
<keyword evidence="4" id="KW-1185">Reference proteome</keyword>
<name>A0A2P6CD15_9FLAO</name>
<dbReference type="Proteomes" id="UP000247345">
    <property type="component" value="Unassembled WGS sequence"/>
</dbReference>
<dbReference type="OrthoDB" id="98874at2"/>
<organism evidence="3 4">
    <name type="scientific">Polaribacter butkevichii</name>
    <dbReference type="NCBI Taxonomy" id="218490"/>
    <lineage>
        <taxon>Bacteria</taxon>
        <taxon>Pseudomonadati</taxon>
        <taxon>Bacteroidota</taxon>
        <taxon>Flavobacteriia</taxon>
        <taxon>Flavobacteriales</taxon>
        <taxon>Flavobacteriaceae</taxon>
    </lineage>
</organism>
<gene>
    <name evidence="3" type="ORF">BTO14_05810</name>
</gene>
<evidence type="ECO:0000313" key="3">
    <source>
        <dbReference type="EMBL" id="PQJ72802.1"/>
    </source>
</evidence>
<dbReference type="Gene3D" id="2.60.40.3140">
    <property type="match status" value="1"/>
</dbReference>
<dbReference type="Pfam" id="PF01841">
    <property type="entry name" value="Transglut_core"/>
    <property type="match status" value="1"/>
</dbReference>
<evidence type="ECO:0000259" key="2">
    <source>
        <dbReference type="Pfam" id="PF01841"/>
    </source>
</evidence>
<dbReference type="InterPro" id="IPR038765">
    <property type="entry name" value="Papain-like_cys_pep_sf"/>
</dbReference>
<dbReference type="EMBL" id="MSCK01000001">
    <property type="protein sequence ID" value="PQJ72802.1"/>
    <property type="molecule type" value="Genomic_DNA"/>
</dbReference>
<comment type="caution">
    <text evidence="3">The sequence shown here is derived from an EMBL/GenBank/DDBJ whole genome shotgun (WGS) entry which is preliminary data.</text>
</comment>
<reference evidence="3 4" key="1">
    <citation type="submission" date="2016-12" db="EMBL/GenBank/DDBJ databases">
        <title>Trade-off between light-utilization and light-protection in marine flavobacteria.</title>
        <authorList>
            <person name="Kumagai Y."/>
            <person name="Yoshizawa S."/>
            <person name="Kogure K."/>
            <person name="Iwasaki W."/>
        </authorList>
    </citation>
    <scope>NUCLEOTIDE SEQUENCE [LARGE SCALE GENOMIC DNA]</scope>
    <source>
        <strain evidence="3 4">KCTC 12100</strain>
    </source>
</reference>
<proteinExistence type="predicted"/>
<keyword evidence="1" id="KW-0732">Signal</keyword>
<dbReference type="AlphaFoldDB" id="A0A2P6CD15"/>
<feature type="chain" id="PRO_5015119504" description="Transglutaminase-like domain-containing protein" evidence="1">
    <location>
        <begin position="20"/>
        <end position="650"/>
    </location>
</feature>
<evidence type="ECO:0000313" key="4">
    <source>
        <dbReference type="Proteomes" id="UP000247345"/>
    </source>
</evidence>
<dbReference type="Gene3D" id="3.10.620.30">
    <property type="match status" value="1"/>
</dbReference>
<feature type="domain" description="Transglutaminase-like" evidence="2">
    <location>
        <begin position="302"/>
        <end position="405"/>
    </location>
</feature>
<dbReference type="SUPFAM" id="SSF54001">
    <property type="entry name" value="Cysteine proteinases"/>
    <property type="match status" value="1"/>
</dbReference>
<evidence type="ECO:0000256" key="1">
    <source>
        <dbReference type="SAM" id="SignalP"/>
    </source>
</evidence>
<dbReference type="RefSeq" id="WP_105048467.1">
    <property type="nucleotide sequence ID" value="NZ_CP150661.1"/>
</dbReference>
<accession>A0A2P6CD15</accession>
<dbReference type="Gene3D" id="2.60.120.1130">
    <property type="match status" value="1"/>
</dbReference>